<dbReference type="Proteomes" id="UP000327013">
    <property type="component" value="Unassembled WGS sequence"/>
</dbReference>
<comment type="caution">
    <text evidence="1">The sequence shown here is derived from an EMBL/GenBank/DDBJ whole genome shotgun (WGS) entry which is preliminary data.</text>
</comment>
<name>A0A5N6KWU6_9ROSI</name>
<dbReference type="EMBL" id="VIBQ01000014">
    <property type="protein sequence ID" value="KAB8349723.1"/>
    <property type="molecule type" value="Genomic_DNA"/>
</dbReference>
<dbReference type="AlphaFoldDB" id="A0A5N6KWU6"/>
<reference evidence="1 2" key="1">
    <citation type="submission" date="2019-06" db="EMBL/GenBank/DDBJ databases">
        <title>A chromosomal-level reference genome of Carpinus fangiana (Coryloideae, Betulaceae).</title>
        <authorList>
            <person name="Yang X."/>
            <person name="Wang Z."/>
            <person name="Zhang L."/>
            <person name="Hao G."/>
            <person name="Liu J."/>
            <person name="Yang Y."/>
        </authorList>
    </citation>
    <scope>NUCLEOTIDE SEQUENCE [LARGE SCALE GENOMIC DNA]</scope>
    <source>
        <strain evidence="1">Cfa_2016G</strain>
        <tissue evidence="1">Leaf</tissue>
    </source>
</reference>
<accession>A0A5N6KWU6</accession>
<dbReference type="OrthoDB" id="277542at2759"/>
<proteinExistence type="predicted"/>
<organism evidence="1 2">
    <name type="scientific">Carpinus fangiana</name>
    <dbReference type="NCBI Taxonomy" id="176857"/>
    <lineage>
        <taxon>Eukaryota</taxon>
        <taxon>Viridiplantae</taxon>
        <taxon>Streptophyta</taxon>
        <taxon>Embryophyta</taxon>
        <taxon>Tracheophyta</taxon>
        <taxon>Spermatophyta</taxon>
        <taxon>Magnoliopsida</taxon>
        <taxon>eudicotyledons</taxon>
        <taxon>Gunneridae</taxon>
        <taxon>Pentapetalae</taxon>
        <taxon>rosids</taxon>
        <taxon>fabids</taxon>
        <taxon>Fagales</taxon>
        <taxon>Betulaceae</taxon>
        <taxon>Carpinus</taxon>
    </lineage>
</organism>
<evidence type="ECO:0000313" key="2">
    <source>
        <dbReference type="Proteomes" id="UP000327013"/>
    </source>
</evidence>
<evidence type="ECO:0000313" key="1">
    <source>
        <dbReference type="EMBL" id="KAB8349723.1"/>
    </source>
</evidence>
<keyword evidence="2" id="KW-1185">Reference proteome</keyword>
<protein>
    <submittedName>
        <fullName evidence="1">Uncharacterized protein</fullName>
    </submittedName>
</protein>
<sequence>MNRPPRDGGAWHPRSAPAAVGPCLSPAVGVDGVPAVTRGCARLVHWLPLPRRHSTALTAGQRGLIYRSLGPIVQPSVSWGVGVVARTVNFIQPAREPVVWARVLAKVLHAPPRELGEVEKRGGKERWGDCLKSLFSINEHGRMKRKRSFLEFRSRITLGIVKAFTPPGLLRHVSTRRRSAPENNRLTLNLAALDVVADRLGAPAVDLAAGGECSAQHLLDRTLERLGHGLVPQRAGDLDDLVQRDALGVLDVLLLLAVARRLLERLDDQRGGRRDDGHSGLTVLDGEPDGHAQTFLLRRGMCGRERTQSPVALAISSPTFLGDRPRGPILGASADEAPTSPPVARRDDTYAWLVRKVVGRFEAGIVLSKWVPKQKLQERSINICRADVGAEDAVSWPVVMQGKYRCTS</sequence>
<gene>
    <name evidence="1" type="ORF">FH972_023738</name>
</gene>